<sequence length="153" mass="17867">MPNVISVIKATYYLRGGCEAYLVYVIDKCKEEKELDDVPVVREYPEVFQEDFPRIPPDREIEFRIDLVPDTQPVAKAPYRLAPVEMKELMAQLDELLKKGFIQPSISPWGAPVLFVKKKDGSMRMCIDYRELNKRTVKNKYPLPRIDDLFDQL</sequence>
<proteinExistence type="predicted"/>
<reference evidence="2" key="1">
    <citation type="journal article" date="2022" name="Mol. Ecol. Resour.">
        <title>The genomes of chicory, endive, great burdock and yacon provide insights into Asteraceae palaeo-polyploidization history and plant inulin production.</title>
        <authorList>
            <person name="Fan W."/>
            <person name="Wang S."/>
            <person name="Wang H."/>
            <person name="Wang A."/>
            <person name="Jiang F."/>
            <person name="Liu H."/>
            <person name="Zhao H."/>
            <person name="Xu D."/>
            <person name="Zhang Y."/>
        </authorList>
    </citation>
    <scope>NUCLEOTIDE SEQUENCE [LARGE SCALE GENOMIC DNA]</scope>
    <source>
        <strain evidence="2">cv. Yunnan</strain>
    </source>
</reference>
<protein>
    <submittedName>
        <fullName evidence="1">Uncharacterized protein</fullName>
    </submittedName>
</protein>
<keyword evidence="2" id="KW-1185">Reference proteome</keyword>
<name>A0ACB9JJ59_9ASTR</name>
<evidence type="ECO:0000313" key="1">
    <source>
        <dbReference type="EMBL" id="KAI3819721.1"/>
    </source>
</evidence>
<reference evidence="1 2" key="2">
    <citation type="journal article" date="2022" name="Mol. Ecol. Resour.">
        <title>The genomes of chicory, endive, great burdock and yacon provide insights into Asteraceae paleo-polyploidization history and plant inulin production.</title>
        <authorList>
            <person name="Fan W."/>
            <person name="Wang S."/>
            <person name="Wang H."/>
            <person name="Wang A."/>
            <person name="Jiang F."/>
            <person name="Liu H."/>
            <person name="Zhao H."/>
            <person name="Xu D."/>
            <person name="Zhang Y."/>
        </authorList>
    </citation>
    <scope>NUCLEOTIDE SEQUENCE [LARGE SCALE GENOMIC DNA]</scope>
    <source>
        <strain evidence="2">cv. Yunnan</strain>
        <tissue evidence="1">Leaves</tissue>
    </source>
</reference>
<dbReference type="Proteomes" id="UP001056120">
    <property type="component" value="Linkage Group LG04"/>
</dbReference>
<dbReference type="EMBL" id="CM042021">
    <property type="protein sequence ID" value="KAI3819721.1"/>
    <property type="molecule type" value="Genomic_DNA"/>
</dbReference>
<accession>A0ACB9JJ59</accession>
<comment type="caution">
    <text evidence="1">The sequence shown here is derived from an EMBL/GenBank/DDBJ whole genome shotgun (WGS) entry which is preliminary data.</text>
</comment>
<evidence type="ECO:0000313" key="2">
    <source>
        <dbReference type="Proteomes" id="UP001056120"/>
    </source>
</evidence>
<gene>
    <name evidence="1" type="ORF">L1987_13569</name>
</gene>
<organism evidence="1 2">
    <name type="scientific">Smallanthus sonchifolius</name>
    <dbReference type="NCBI Taxonomy" id="185202"/>
    <lineage>
        <taxon>Eukaryota</taxon>
        <taxon>Viridiplantae</taxon>
        <taxon>Streptophyta</taxon>
        <taxon>Embryophyta</taxon>
        <taxon>Tracheophyta</taxon>
        <taxon>Spermatophyta</taxon>
        <taxon>Magnoliopsida</taxon>
        <taxon>eudicotyledons</taxon>
        <taxon>Gunneridae</taxon>
        <taxon>Pentapetalae</taxon>
        <taxon>asterids</taxon>
        <taxon>campanulids</taxon>
        <taxon>Asterales</taxon>
        <taxon>Asteraceae</taxon>
        <taxon>Asteroideae</taxon>
        <taxon>Heliantheae alliance</taxon>
        <taxon>Millerieae</taxon>
        <taxon>Smallanthus</taxon>
    </lineage>
</organism>